<dbReference type="PROSITE" id="PS51898">
    <property type="entry name" value="TYR_RECOMBINASE"/>
    <property type="match status" value="1"/>
</dbReference>
<keyword evidence="3 5" id="KW-0238">DNA-binding</keyword>
<dbReference type="Gene3D" id="1.10.150.130">
    <property type="match status" value="1"/>
</dbReference>
<name>Q6TFH6_CAETA</name>
<organism evidence="8">
    <name type="scientific">Caedibacter taeniospiralis</name>
    <dbReference type="NCBI Taxonomy" id="28907"/>
    <lineage>
        <taxon>Bacteria</taxon>
        <taxon>Pseudomonadati</taxon>
        <taxon>Pseudomonadota</taxon>
        <taxon>Gammaproteobacteria</taxon>
        <taxon>Thiotrichales</taxon>
        <taxon>Fastidiosibacteraceae</taxon>
        <taxon>Caedibacter</taxon>
    </lineage>
</organism>
<dbReference type="GO" id="GO:0003677">
    <property type="term" value="F:DNA binding"/>
    <property type="evidence" value="ECO:0007669"/>
    <property type="project" value="UniProtKB-UniRule"/>
</dbReference>
<dbReference type="PROSITE" id="PS51900">
    <property type="entry name" value="CB"/>
    <property type="match status" value="1"/>
</dbReference>
<dbReference type="Pfam" id="PF00589">
    <property type="entry name" value="Phage_integrase"/>
    <property type="match status" value="1"/>
</dbReference>
<dbReference type="GO" id="GO:0015074">
    <property type="term" value="P:DNA integration"/>
    <property type="evidence" value="ECO:0007669"/>
    <property type="project" value="UniProtKB-KW"/>
</dbReference>
<keyword evidence="2" id="KW-0229">DNA integration</keyword>
<evidence type="ECO:0000259" key="7">
    <source>
        <dbReference type="PROSITE" id="PS51900"/>
    </source>
</evidence>
<protein>
    <submittedName>
        <fullName evidence="8">Putative site-specific recombinase</fullName>
    </submittedName>
</protein>
<keyword evidence="8" id="KW-0614">Plasmid</keyword>
<evidence type="ECO:0000256" key="3">
    <source>
        <dbReference type="ARBA" id="ARBA00023125"/>
    </source>
</evidence>
<evidence type="ECO:0000259" key="6">
    <source>
        <dbReference type="PROSITE" id="PS51898"/>
    </source>
</evidence>
<keyword evidence="4" id="KW-0233">DNA recombination</keyword>
<dbReference type="RefSeq" id="WP_011178434.1">
    <property type="nucleotide sequence ID" value="NC_005915.1"/>
</dbReference>
<dbReference type="InterPro" id="IPR050090">
    <property type="entry name" value="Tyrosine_recombinase_XerCD"/>
</dbReference>
<dbReference type="InterPro" id="IPR011010">
    <property type="entry name" value="DNA_brk_join_enz"/>
</dbReference>
<dbReference type="InterPro" id="IPR010998">
    <property type="entry name" value="Integrase_recombinase_N"/>
</dbReference>
<feature type="domain" description="Core-binding (CB)" evidence="7">
    <location>
        <begin position="1"/>
        <end position="87"/>
    </location>
</feature>
<feature type="domain" description="Tyr recombinase" evidence="6">
    <location>
        <begin position="107"/>
        <end position="282"/>
    </location>
</feature>
<geneLocation type="plasmid" evidence="8">
    <name>pKAP298</name>
</geneLocation>
<dbReference type="Gene3D" id="1.10.443.10">
    <property type="entry name" value="Intergrase catalytic core"/>
    <property type="match status" value="1"/>
</dbReference>
<proteinExistence type="inferred from homology"/>
<dbReference type="InterPro" id="IPR002104">
    <property type="entry name" value="Integrase_catalytic"/>
</dbReference>
<dbReference type="PANTHER" id="PTHR30349">
    <property type="entry name" value="PHAGE INTEGRASE-RELATED"/>
    <property type="match status" value="1"/>
</dbReference>
<dbReference type="AlphaFoldDB" id="Q6TFH6"/>
<evidence type="ECO:0000256" key="2">
    <source>
        <dbReference type="ARBA" id="ARBA00022908"/>
    </source>
</evidence>
<dbReference type="EMBL" id="AY422720">
    <property type="protein sequence ID" value="AAR87083.1"/>
    <property type="molecule type" value="Genomic_DNA"/>
</dbReference>
<dbReference type="SUPFAM" id="SSF56349">
    <property type="entry name" value="DNA breaking-rejoining enzymes"/>
    <property type="match status" value="1"/>
</dbReference>
<dbReference type="InterPro" id="IPR013762">
    <property type="entry name" value="Integrase-like_cat_sf"/>
</dbReference>
<dbReference type="InterPro" id="IPR044068">
    <property type="entry name" value="CB"/>
</dbReference>
<evidence type="ECO:0000256" key="5">
    <source>
        <dbReference type="PROSITE-ProRule" id="PRU01248"/>
    </source>
</evidence>
<evidence type="ECO:0000256" key="1">
    <source>
        <dbReference type="ARBA" id="ARBA00008857"/>
    </source>
</evidence>
<reference evidence="8" key="1">
    <citation type="journal article" date="2005" name="J. Mol. Evol.">
        <title>Sequence, transcription activity, and evolutionary origin of the R-body coding plasmid pKAP298 from the intracellular parasitic bacterium Caedibacter taeniospiralis.</title>
        <authorList>
            <person name="Jeblick J."/>
            <person name="Kusch J."/>
        </authorList>
    </citation>
    <scope>NUCLEOTIDE SEQUENCE</scope>
    <source>
        <plasmid evidence="8">pKAP298</plasmid>
    </source>
</reference>
<comment type="similarity">
    <text evidence="1">Belongs to the 'phage' integrase family.</text>
</comment>
<dbReference type="PANTHER" id="PTHR30349:SF41">
    <property type="entry name" value="INTEGRASE_RECOMBINASE PROTEIN MJ0367-RELATED"/>
    <property type="match status" value="1"/>
</dbReference>
<evidence type="ECO:0000313" key="8">
    <source>
        <dbReference type="EMBL" id="AAR87083.1"/>
    </source>
</evidence>
<sequence length="282" mass="32933">MENDAIERFIKYLESTEKSPATLINYRRDLNAFAKWFEDNNGDAFLPAKITTTDLRQYKSMLIDHPFKPKTINRRIGSLRSFINWLWDIGEINNKFPLPKLVKENQPTPMWLDKNQQHALMRHLERYGNERDASIISIFMNTGMRVQEFVNLKWIDVTLSDKKGIIMIRHSKANKYREIPLNKDARYAFVKLGFKTHAGSDEYVLQGQRGNITTRGIQMMIKRRVAYTDLDYLSPHMLRHTFCKNLVNAGVSLEKVAVLAGHETLETTKIYCHPSMESYCQI</sequence>
<dbReference type="InterPro" id="IPR004107">
    <property type="entry name" value="Integrase_SAM-like_N"/>
</dbReference>
<evidence type="ECO:0000256" key="4">
    <source>
        <dbReference type="ARBA" id="ARBA00023172"/>
    </source>
</evidence>
<dbReference type="Pfam" id="PF02899">
    <property type="entry name" value="Phage_int_SAM_1"/>
    <property type="match status" value="1"/>
</dbReference>
<dbReference type="GO" id="GO:0006310">
    <property type="term" value="P:DNA recombination"/>
    <property type="evidence" value="ECO:0007669"/>
    <property type="project" value="UniProtKB-KW"/>
</dbReference>
<accession>Q6TFH6</accession>